<organism evidence="1 2">
    <name type="scientific">Actinomadura fulvescens</name>
    <dbReference type="NCBI Taxonomy" id="46160"/>
    <lineage>
        <taxon>Bacteria</taxon>
        <taxon>Bacillati</taxon>
        <taxon>Actinomycetota</taxon>
        <taxon>Actinomycetes</taxon>
        <taxon>Streptosporangiales</taxon>
        <taxon>Thermomonosporaceae</taxon>
        <taxon>Actinomadura</taxon>
    </lineage>
</organism>
<dbReference type="InterPro" id="IPR016024">
    <property type="entry name" value="ARM-type_fold"/>
</dbReference>
<sequence length="211" mass="22684">MATDPGHDVQRSVAHNPRVPLEVIIRLAGTAKIGRALLPRVAAASPAEVRELAGSPDPAVRMLVAGRRDLPPEIRDALAADPDAKVLKSIAPHPGLSDRQLRAMVDQHGVRVVTKVATNPDVSPALLEHLTRHRPPVRKAFREVARHHNATAPALLACLTDRQARPIAADHPALPPEVIADLLSDEDWQVVEAAAANPSLPTSLMSKLMPW</sequence>
<dbReference type="InterPro" id="IPR011989">
    <property type="entry name" value="ARM-like"/>
</dbReference>
<dbReference type="EMBL" id="BAAATD010000010">
    <property type="protein sequence ID" value="GAA2621240.1"/>
    <property type="molecule type" value="Genomic_DNA"/>
</dbReference>
<keyword evidence="2" id="KW-1185">Reference proteome</keyword>
<dbReference type="SUPFAM" id="SSF48371">
    <property type="entry name" value="ARM repeat"/>
    <property type="match status" value="1"/>
</dbReference>
<evidence type="ECO:0000313" key="1">
    <source>
        <dbReference type="EMBL" id="GAA2621240.1"/>
    </source>
</evidence>
<evidence type="ECO:0000313" key="2">
    <source>
        <dbReference type="Proteomes" id="UP001501509"/>
    </source>
</evidence>
<dbReference type="Proteomes" id="UP001501509">
    <property type="component" value="Unassembled WGS sequence"/>
</dbReference>
<evidence type="ECO:0008006" key="3">
    <source>
        <dbReference type="Google" id="ProtNLM"/>
    </source>
</evidence>
<reference evidence="1 2" key="1">
    <citation type="journal article" date="2019" name="Int. J. Syst. Evol. Microbiol.">
        <title>The Global Catalogue of Microorganisms (GCM) 10K type strain sequencing project: providing services to taxonomists for standard genome sequencing and annotation.</title>
        <authorList>
            <consortium name="The Broad Institute Genomics Platform"/>
            <consortium name="The Broad Institute Genome Sequencing Center for Infectious Disease"/>
            <person name="Wu L."/>
            <person name="Ma J."/>
        </authorList>
    </citation>
    <scope>NUCLEOTIDE SEQUENCE [LARGE SCALE GENOMIC DNA]</scope>
    <source>
        <strain evidence="1 2">JCM 6833</strain>
    </source>
</reference>
<comment type="caution">
    <text evidence="1">The sequence shown here is derived from an EMBL/GenBank/DDBJ whole genome shotgun (WGS) entry which is preliminary data.</text>
</comment>
<name>A0ABN3QAM5_9ACTN</name>
<proteinExistence type="predicted"/>
<dbReference type="Gene3D" id="1.25.10.10">
    <property type="entry name" value="Leucine-rich Repeat Variant"/>
    <property type="match status" value="1"/>
</dbReference>
<gene>
    <name evidence="1" type="ORF">GCM10010411_66410</name>
</gene>
<accession>A0ABN3QAM5</accession>
<protein>
    <recommendedName>
        <fullName evidence="3">Leucine rich repeat variant</fullName>
    </recommendedName>
</protein>